<keyword evidence="3" id="KW-0695">RNA-directed DNA polymerase</keyword>
<feature type="region of interest" description="Disordered" evidence="1">
    <location>
        <begin position="1"/>
        <end position="27"/>
    </location>
</feature>
<protein>
    <submittedName>
        <fullName evidence="3">Reverse transcriptase domain-containing protein</fullName>
    </submittedName>
</protein>
<dbReference type="InterPro" id="IPR036397">
    <property type="entry name" value="RNaseH_sf"/>
</dbReference>
<keyword evidence="3" id="KW-0808">Transferase</keyword>
<organism evidence="3">
    <name type="scientific">Tanacetum cinerariifolium</name>
    <name type="common">Dalmatian daisy</name>
    <name type="synonym">Chrysanthemum cinerariifolium</name>
    <dbReference type="NCBI Taxonomy" id="118510"/>
    <lineage>
        <taxon>Eukaryota</taxon>
        <taxon>Viridiplantae</taxon>
        <taxon>Streptophyta</taxon>
        <taxon>Embryophyta</taxon>
        <taxon>Tracheophyta</taxon>
        <taxon>Spermatophyta</taxon>
        <taxon>Magnoliopsida</taxon>
        <taxon>eudicotyledons</taxon>
        <taxon>Gunneridae</taxon>
        <taxon>Pentapetalae</taxon>
        <taxon>asterids</taxon>
        <taxon>campanulids</taxon>
        <taxon>Asterales</taxon>
        <taxon>Asteraceae</taxon>
        <taxon>Asteroideae</taxon>
        <taxon>Anthemideae</taxon>
        <taxon>Anthemidinae</taxon>
        <taxon>Tanacetum</taxon>
    </lineage>
</organism>
<sequence>MVENEPQKAKEQVVQPSVEVQPPSIPFPRRLRKEKEEAQQQKFLENLKQLHINLPFIEALAQMPQYAKFLKILLTNKVWLEEDSTVTMNERCSAVLLNKLSSKQKHPGSFTIPCNIVYLHINNALADLGDSISLIPYMMYEKLALGEPKRTRMSLELADREAIFENSSSNDRCIYKKITLRVGDDEVIFDVDHSVKRPLAEDDKCCGIDDLDETINETTRSDGVEIEHLYLTSANEIDEKKHKLKDLPHHLEYAYLHSDKSFPIIIPSILFEKEKMLLLQILEKHRGPFAWKMSEIKGTSPSFCTHKLLMEDDFKPVIQPQRRLNRKVQDKGGMIVVLNDNNELIPSHMVTGWRVCFDYRKLYDVTQKDHFPLPFIVQMFKRLFGYEYYYFLDGFSRFFQIPIAPEDQEKKMFTCPCGTFAYKRMLIGLCNVHVTFQRCMTTIFHDMVDDFMKVFMGDFSVFDNSFSSCLFNLDKMLASKQDAKPRLIRWVLLVHDFDIETKDKKSKKLSYRLLIKACEPRFRVFTKEEIPDEFPDEYLMMLKAKPNDDEPWLVRYNPKDWSEKLNNALWAFRTTYKIPTGCTPFILVYGEACHITVKIKHKAYWALKHCNMDLATEAKTYFIELNELMELRDGAYENTRIYKERTKEWHDSRLRGDKDFKVRDKVFLFNS</sequence>
<dbReference type="CDD" id="cd01647">
    <property type="entry name" value="RT_LTR"/>
    <property type="match status" value="1"/>
</dbReference>
<name>A0A6L2KAJ1_TANCI</name>
<feature type="domain" description="Reverse transcriptase" evidence="2">
    <location>
        <begin position="350"/>
        <end position="470"/>
    </location>
</feature>
<dbReference type="GO" id="GO:0003676">
    <property type="term" value="F:nucleic acid binding"/>
    <property type="evidence" value="ECO:0007669"/>
    <property type="project" value="InterPro"/>
</dbReference>
<evidence type="ECO:0000313" key="3">
    <source>
        <dbReference type="EMBL" id="GEU45752.1"/>
    </source>
</evidence>
<dbReference type="InterPro" id="IPR000477">
    <property type="entry name" value="RT_dom"/>
</dbReference>
<gene>
    <name evidence="3" type="ORF">Tci_017730</name>
</gene>
<reference evidence="3" key="1">
    <citation type="journal article" date="2019" name="Sci. Rep.">
        <title>Draft genome of Tanacetum cinerariifolium, the natural source of mosquito coil.</title>
        <authorList>
            <person name="Yamashiro T."/>
            <person name="Shiraishi A."/>
            <person name="Satake H."/>
            <person name="Nakayama K."/>
        </authorList>
    </citation>
    <scope>NUCLEOTIDE SEQUENCE</scope>
</reference>
<proteinExistence type="predicted"/>
<dbReference type="SUPFAM" id="SSF56672">
    <property type="entry name" value="DNA/RNA polymerases"/>
    <property type="match status" value="1"/>
</dbReference>
<dbReference type="InterPro" id="IPR053134">
    <property type="entry name" value="RNA-dir_DNA_polymerase"/>
</dbReference>
<dbReference type="AlphaFoldDB" id="A0A6L2KAJ1"/>
<feature type="compositionally biased region" description="Low complexity" evidence="1">
    <location>
        <begin position="12"/>
        <end position="22"/>
    </location>
</feature>
<accession>A0A6L2KAJ1</accession>
<dbReference type="PANTHER" id="PTHR24559">
    <property type="entry name" value="TRANSPOSON TY3-I GAG-POL POLYPROTEIN"/>
    <property type="match status" value="1"/>
</dbReference>
<evidence type="ECO:0000259" key="2">
    <source>
        <dbReference type="Pfam" id="PF00078"/>
    </source>
</evidence>
<dbReference type="InterPro" id="IPR043502">
    <property type="entry name" value="DNA/RNA_pol_sf"/>
</dbReference>
<dbReference type="PANTHER" id="PTHR24559:SF444">
    <property type="entry name" value="REVERSE TRANSCRIPTASE DOMAIN-CONTAINING PROTEIN"/>
    <property type="match status" value="1"/>
</dbReference>
<dbReference type="Gene3D" id="3.30.420.10">
    <property type="entry name" value="Ribonuclease H-like superfamily/Ribonuclease H"/>
    <property type="match status" value="1"/>
</dbReference>
<dbReference type="InterPro" id="IPR043128">
    <property type="entry name" value="Rev_trsase/Diguanyl_cyclase"/>
</dbReference>
<dbReference type="Gene3D" id="3.30.70.270">
    <property type="match status" value="1"/>
</dbReference>
<dbReference type="Gene3D" id="3.10.10.10">
    <property type="entry name" value="HIV Type 1 Reverse Transcriptase, subunit A, domain 1"/>
    <property type="match status" value="1"/>
</dbReference>
<dbReference type="EMBL" id="BKCJ010002030">
    <property type="protein sequence ID" value="GEU45752.1"/>
    <property type="molecule type" value="Genomic_DNA"/>
</dbReference>
<feature type="compositionally biased region" description="Basic and acidic residues" evidence="1">
    <location>
        <begin position="1"/>
        <end position="11"/>
    </location>
</feature>
<dbReference type="Pfam" id="PF00078">
    <property type="entry name" value="RVT_1"/>
    <property type="match status" value="1"/>
</dbReference>
<comment type="caution">
    <text evidence="3">The sequence shown here is derived from an EMBL/GenBank/DDBJ whole genome shotgun (WGS) entry which is preliminary data.</text>
</comment>
<keyword evidence="3" id="KW-0548">Nucleotidyltransferase</keyword>
<dbReference type="GO" id="GO:0003964">
    <property type="term" value="F:RNA-directed DNA polymerase activity"/>
    <property type="evidence" value="ECO:0007669"/>
    <property type="project" value="UniProtKB-KW"/>
</dbReference>
<evidence type="ECO:0000256" key="1">
    <source>
        <dbReference type="SAM" id="MobiDB-lite"/>
    </source>
</evidence>